<dbReference type="InterPro" id="IPR009078">
    <property type="entry name" value="Ferritin-like_SF"/>
</dbReference>
<comment type="caution">
    <text evidence="1">The sequence shown here is derived from an EMBL/GenBank/DDBJ whole genome shotgun (WGS) entry which is preliminary data.</text>
</comment>
<reference evidence="1" key="1">
    <citation type="journal article" date="2020" name="mSystems">
        <title>Genome- and Community-Level Interaction Insights into Carbon Utilization and Element Cycling Functions of Hydrothermarchaeota in Hydrothermal Sediment.</title>
        <authorList>
            <person name="Zhou Z."/>
            <person name="Liu Y."/>
            <person name="Xu W."/>
            <person name="Pan J."/>
            <person name="Luo Z.H."/>
            <person name="Li M."/>
        </authorList>
    </citation>
    <scope>NUCLEOTIDE SEQUENCE [LARGE SCALE GENOMIC DNA]</scope>
    <source>
        <strain evidence="1">SpSt-38</strain>
    </source>
</reference>
<dbReference type="SUPFAM" id="SSF47240">
    <property type="entry name" value="Ferritin-like"/>
    <property type="match status" value="1"/>
</dbReference>
<gene>
    <name evidence="1" type="ORF">ENR21_05880</name>
</gene>
<dbReference type="EMBL" id="DSQD01000183">
    <property type="protein sequence ID" value="HGF87899.1"/>
    <property type="molecule type" value="Genomic_DNA"/>
</dbReference>
<name>A0A7C3VC44_ARCFL</name>
<accession>A0A7C3VC44</accession>
<proteinExistence type="predicted"/>
<protein>
    <recommendedName>
        <fullName evidence="2">Rubrerythrin diiron-binding domain-containing protein</fullName>
    </recommendedName>
</protein>
<organism evidence="1">
    <name type="scientific">Archaeoglobus fulgidus</name>
    <dbReference type="NCBI Taxonomy" id="2234"/>
    <lineage>
        <taxon>Archaea</taxon>
        <taxon>Methanobacteriati</taxon>
        <taxon>Methanobacteriota</taxon>
        <taxon>Archaeoglobi</taxon>
        <taxon>Archaeoglobales</taxon>
        <taxon>Archaeoglobaceae</taxon>
        <taxon>Archaeoglobus</taxon>
    </lineage>
</organism>
<evidence type="ECO:0000313" key="1">
    <source>
        <dbReference type="EMBL" id="HGF87899.1"/>
    </source>
</evidence>
<sequence>MEDKILILKGIIEKAYRIEAGFENEAYFHGFIEVLDDEQKRVLLKLIMDSEKHKITLEKLAKILGFELSKPEEIKFSYDDKRIFNEIYELEITAKILYEQISERFADILGENVEIFKELAREEEMHAKLVEKYVDRTLRIV</sequence>
<evidence type="ECO:0008006" key="2">
    <source>
        <dbReference type="Google" id="ProtNLM"/>
    </source>
</evidence>
<dbReference type="AlphaFoldDB" id="A0A7C3VC44"/>